<dbReference type="Gene3D" id="1.10.510.10">
    <property type="entry name" value="Transferase(Phosphotransferase) domain 1"/>
    <property type="match status" value="1"/>
</dbReference>
<evidence type="ECO:0000259" key="23">
    <source>
        <dbReference type="SMART" id="SM00090"/>
    </source>
</evidence>
<evidence type="ECO:0000256" key="20">
    <source>
        <dbReference type="PIRSR" id="PIRSR038147-2"/>
    </source>
</evidence>
<evidence type="ECO:0000256" key="9">
    <source>
        <dbReference type="ARBA" id="ARBA00022679"/>
    </source>
</evidence>
<comment type="subcellular location">
    <subcellularLocation>
        <location evidence="2">Cytoplasm</location>
    </subcellularLocation>
</comment>
<dbReference type="EMBL" id="JAUCMV010000001">
    <property type="protein sequence ID" value="KAK0424199.1"/>
    <property type="molecule type" value="Genomic_DNA"/>
</dbReference>
<keyword evidence="8 18" id="KW-0723">Serine/threonine-protein kinase</keyword>
<keyword evidence="12 18" id="KW-0418">Kinase</keyword>
<dbReference type="FunFam" id="3.30.200.20:FF:000148">
    <property type="entry name" value="Serine/threonine-protein kinase RIO1"/>
    <property type="match status" value="1"/>
</dbReference>
<comment type="cofactor">
    <cofactor evidence="1 21">
        <name>Mg(2+)</name>
        <dbReference type="ChEBI" id="CHEBI:18420"/>
    </cofactor>
</comment>
<dbReference type="SUPFAM" id="SSF56112">
    <property type="entry name" value="Protein kinase-like (PK-like)"/>
    <property type="match status" value="1"/>
</dbReference>
<gene>
    <name evidence="24" type="ORF">QR680_008543</name>
</gene>
<evidence type="ECO:0000256" key="10">
    <source>
        <dbReference type="ARBA" id="ARBA00022723"/>
    </source>
</evidence>
<dbReference type="InterPro" id="IPR011009">
    <property type="entry name" value="Kinase-like_dom_sf"/>
</dbReference>
<dbReference type="InterPro" id="IPR051272">
    <property type="entry name" value="RIO-type_Ser/Thr_kinase"/>
</dbReference>
<evidence type="ECO:0000256" key="6">
    <source>
        <dbReference type="ARBA" id="ARBA00022490"/>
    </source>
</evidence>
<feature type="binding site" evidence="21">
    <location>
        <position position="356"/>
    </location>
    <ligand>
        <name>Mg(2+)</name>
        <dbReference type="ChEBI" id="CHEBI:18420"/>
    </ligand>
</feature>
<keyword evidence="10" id="KW-0479">Metal-binding</keyword>
<dbReference type="SMART" id="SM00090">
    <property type="entry name" value="RIO"/>
    <property type="match status" value="1"/>
</dbReference>
<evidence type="ECO:0000256" key="17">
    <source>
        <dbReference type="ARBA" id="ARBA00048679"/>
    </source>
</evidence>
<evidence type="ECO:0000256" key="21">
    <source>
        <dbReference type="PIRSR" id="PIRSR038147-3"/>
    </source>
</evidence>
<evidence type="ECO:0000256" key="5">
    <source>
        <dbReference type="ARBA" id="ARBA00016038"/>
    </source>
</evidence>
<evidence type="ECO:0000256" key="7">
    <source>
        <dbReference type="ARBA" id="ARBA00022517"/>
    </source>
</evidence>
<reference evidence="24" key="1">
    <citation type="submission" date="2023-06" db="EMBL/GenBank/DDBJ databases">
        <title>Genomic analysis of the entomopathogenic nematode Steinernema hermaphroditum.</title>
        <authorList>
            <person name="Schwarz E.M."/>
            <person name="Heppert J.K."/>
            <person name="Baniya A."/>
            <person name="Schwartz H.T."/>
            <person name="Tan C.-H."/>
            <person name="Antoshechkin I."/>
            <person name="Sternberg P.W."/>
            <person name="Goodrich-Blair H."/>
            <person name="Dillman A.R."/>
        </authorList>
    </citation>
    <scope>NUCLEOTIDE SEQUENCE</scope>
    <source>
        <strain evidence="24">PS9179</strain>
        <tissue evidence="24">Whole animal</tissue>
    </source>
</reference>
<evidence type="ECO:0000256" key="19">
    <source>
        <dbReference type="PIRSR" id="PIRSR038147-1"/>
    </source>
</evidence>
<dbReference type="PANTHER" id="PTHR45723">
    <property type="entry name" value="SERINE/THREONINE-PROTEIN KINASE RIO1"/>
    <property type="match status" value="1"/>
</dbReference>
<feature type="region of interest" description="Disordered" evidence="22">
    <location>
        <begin position="481"/>
        <end position="569"/>
    </location>
</feature>
<evidence type="ECO:0000256" key="13">
    <source>
        <dbReference type="ARBA" id="ARBA00022801"/>
    </source>
</evidence>
<evidence type="ECO:0000256" key="3">
    <source>
        <dbReference type="ARBA" id="ARBA00009196"/>
    </source>
</evidence>
<evidence type="ECO:0000256" key="22">
    <source>
        <dbReference type="SAM" id="MobiDB-lite"/>
    </source>
</evidence>
<evidence type="ECO:0000256" key="16">
    <source>
        <dbReference type="ARBA" id="ARBA00047899"/>
    </source>
</evidence>
<keyword evidence="13" id="KW-0378">Hydrolase</keyword>
<evidence type="ECO:0000313" key="24">
    <source>
        <dbReference type="EMBL" id="KAK0424199.1"/>
    </source>
</evidence>
<evidence type="ECO:0000256" key="18">
    <source>
        <dbReference type="PIRNR" id="PIRNR038147"/>
    </source>
</evidence>
<keyword evidence="14 18" id="KW-0067">ATP-binding</keyword>
<evidence type="ECO:0000256" key="8">
    <source>
        <dbReference type="ARBA" id="ARBA00022527"/>
    </source>
</evidence>
<dbReference type="GO" id="GO:0004674">
    <property type="term" value="F:protein serine/threonine kinase activity"/>
    <property type="evidence" value="ECO:0007669"/>
    <property type="project" value="UniProtKB-KW"/>
</dbReference>
<evidence type="ECO:0000256" key="14">
    <source>
        <dbReference type="ARBA" id="ARBA00022840"/>
    </source>
</evidence>
<dbReference type="PIRSF" id="PIRSF038147">
    <property type="entry name" value="Ser/Thr_PK_RIO1"/>
    <property type="match status" value="1"/>
</dbReference>
<comment type="catalytic activity">
    <reaction evidence="17 18">
        <text>L-seryl-[protein] + ATP = O-phospho-L-seryl-[protein] + ADP + H(+)</text>
        <dbReference type="Rhea" id="RHEA:17989"/>
        <dbReference type="Rhea" id="RHEA-COMP:9863"/>
        <dbReference type="Rhea" id="RHEA-COMP:11604"/>
        <dbReference type="ChEBI" id="CHEBI:15378"/>
        <dbReference type="ChEBI" id="CHEBI:29999"/>
        <dbReference type="ChEBI" id="CHEBI:30616"/>
        <dbReference type="ChEBI" id="CHEBI:83421"/>
        <dbReference type="ChEBI" id="CHEBI:456216"/>
        <dbReference type="EC" id="2.7.11.1"/>
    </reaction>
</comment>
<keyword evidence="15" id="KW-0460">Magnesium</keyword>
<comment type="similarity">
    <text evidence="3 18">Belongs to the protein kinase superfamily. RIO-type Ser/Thr kinase family.</text>
</comment>
<proteinExistence type="inferred from homology"/>
<dbReference type="InterPro" id="IPR017407">
    <property type="entry name" value="Ser/Thr_kinase_Rio1"/>
</dbReference>
<protein>
    <recommendedName>
        <fullName evidence="5 18">Serine/threonine-protein kinase RIO1</fullName>
        <ecNumber evidence="4 18">2.7.11.1</ecNumber>
    </recommendedName>
</protein>
<dbReference type="GO" id="GO:0005737">
    <property type="term" value="C:cytoplasm"/>
    <property type="evidence" value="ECO:0007669"/>
    <property type="project" value="UniProtKB-SubCell"/>
</dbReference>
<feature type="active site" description="Proton acceptor" evidence="19">
    <location>
        <position position="351"/>
    </location>
</feature>
<keyword evidence="11 18" id="KW-0547">Nucleotide-binding</keyword>
<keyword evidence="7" id="KW-0690">Ribosome biogenesis</keyword>
<evidence type="ECO:0000256" key="4">
    <source>
        <dbReference type="ARBA" id="ARBA00012513"/>
    </source>
</evidence>
<keyword evidence="25" id="KW-1185">Reference proteome</keyword>
<dbReference type="Proteomes" id="UP001175271">
    <property type="component" value="Unassembled WGS sequence"/>
</dbReference>
<feature type="binding site" evidence="20">
    <location>
        <position position="306"/>
    </location>
    <ligand>
        <name>ATP</name>
        <dbReference type="ChEBI" id="CHEBI:30616"/>
    </ligand>
</feature>
<feature type="binding site" evidence="20">
    <location>
        <position position="234"/>
    </location>
    <ligand>
        <name>ATP</name>
        <dbReference type="ChEBI" id="CHEBI:30616"/>
    </ligand>
</feature>
<evidence type="ECO:0000256" key="11">
    <source>
        <dbReference type="ARBA" id="ARBA00022741"/>
    </source>
</evidence>
<dbReference type="PROSITE" id="PS01245">
    <property type="entry name" value="RIO1"/>
    <property type="match status" value="1"/>
</dbReference>
<dbReference type="GO" id="GO:0016787">
    <property type="term" value="F:hydrolase activity"/>
    <property type="evidence" value="ECO:0007669"/>
    <property type="project" value="UniProtKB-KW"/>
</dbReference>
<feature type="compositionally biased region" description="Basic and acidic residues" evidence="22">
    <location>
        <begin position="511"/>
        <end position="537"/>
    </location>
</feature>
<sequence length="569" mass="66327">MEIFPATVVPNFESALCLSFSNHRFRANFSFTCPERFTFAFSYQPVPLSIPHDAHSHYFQQRRVIKMVDIQPVAVAPPSTEESSDGDKWKPVEEADDWSDFEDEVGDDYFDETGDFTKKLNAARLHQIGPNNQAVRHANESSSSASKSVPAGFLQIHDYRVQREQDSLADKKRNRVKDRADRATVEQVLDPRTRLILFRLLQRGSLESVEGCISTGKEANVYHATNGKQSLAVKIYKTSILTFKDRDRYVTGEFRYRNGYCKHNPRKMVATWAEKEMRNLLRMHQAGMNVPKPHFLKGHVLIMDFIGRDGWPAPLLKNVTNFTEELVEKLYLETIHGMRTLFRDCRLVHADLSEYNMIVHEDRLYIIDVSQSVEHDHPHALDFLRTDILNVTKFFRDHGCAVLSLRQLFQFITDPLVRTEQHMKELLDLRTTAELSDDVVFMQAYIPHKLDHILHFERDDAIEKEGGEVPNPFQKMISKVNEGEDEEVEEEQEEQEEDTSSEGSESELDEDNQKKEEKKQRLRELHTRKRDESPNTKRERKKAVKEDKRETRKSKVPKHVKKRHEKSKH</sequence>
<dbReference type="InterPro" id="IPR000687">
    <property type="entry name" value="RIO_kinase"/>
</dbReference>
<dbReference type="Pfam" id="PF01163">
    <property type="entry name" value="RIO1"/>
    <property type="match status" value="1"/>
</dbReference>
<dbReference type="EC" id="2.7.11.1" evidence="4 18"/>
<feature type="compositionally biased region" description="Acidic residues" evidence="22">
    <location>
        <begin position="483"/>
        <end position="510"/>
    </location>
</feature>
<evidence type="ECO:0000256" key="2">
    <source>
        <dbReference type="ARBA" id="ARBA00004496"/>
    </source>
</evidence>
<name>A0AA39IIZ5_9BILA</name>
<keyword evidence="6" id="KW-0963">Cytoplasm</keyword>
<comment type="catalytic activity">
    <reaction evidence="16 18">
        <text>L-threonyl-[protein] + ATP = O-phospho-L-threonyl-[protein] + ADP + H(+)</text>
        <dbReference type="Rhea" id="RHEA:46608"/>
        <dbReference type="Rhea" id="RHEA-COMP:11060"/>
        <dbReference type="Rhea" id="RHEA-COMP:11605"/>
        <dbReference type="ChEBI" id="CHEBI:15378"/>
        <dbReference type="ChEBI" id="CHEBI:30013"/>
        <dbReference type="ChEBI" id="CHEBI:30616"/>
        <dbReference type="ChEBI" id="CHEBI:61977"/>
        <dbReference type="ChEBI" id="CHEBI:456216"/>
        <dbReference type="EC" id="2.7.11.1"/>
    </reaction>
</comment>
<dbReference type="InterPro" id="IPR018934">
    <property type="entry name" value="RIO_dom"/>
</dbReference>
<dbReference type="InterPro" id="IPR018935">
    <property type="entry name" value="RIO_kinase_CS"/>
</dbReference>
<feature type="active site" description="4-aspartylphosphate intermediate" evidence="19">
    <location>
        <position position="368"/>
    </location>
</feature>
<dbReference type="GO" id="GO:0005524">
    <property type="term" value="F:ATP binding"/>
    <property type="evidence" value="ECO:0007669"/>
    <property type="project" value="UniProtKB-KW"/>
</dbReference>
<accession>A0AA39IIZ5</accession>
<evidence type="ECO:0000256" key="15">
    <source>
        <dbReference type="ARBA" id="ARBA00022842"/>
    </source>
</evidence>
<dbReference type="GO" id="GO:0046872">
    <property type="term" value="F:metal ion binding"/>
    <property type="evidence" value="ECO:0007669"/>
    <property type="project" value="UniProtKB-KW"/>
</dbReference>
<evidence type="ECO:0000313" key="25">
    <source>
        <dbReference type="Proteomes" id="UP001175271"/>
    </source>
</evidence>
<organism evidence="24 25">
    <name type="scientific">Steinernema hermaphroditum</name>
    <dbReference type="NCBI Taxonomy" id="289476"/>
    <lineage>
        <taxon>Eukaryota</taxon>
        <taxon>Metazoa</taxon>
        <taxon>Ecdysozoa</taxon>
        <taxon>Nematoda</taxon>
        <taxon>Chromadorea</taxon>
        <taxon>Rhabditida</taxon>
        <taxon>Tylenchina</taxon>
        <taxon>Panagrolaimomorpha</taxon>
        <taxon>Strongyloidoidea</taxon>
        <taxon>Steinernematidae</taxon>
        <taxon>Steinernema</taxon>
    </lineage>
</organism>
<evidence type="ECO:0000256" key="1">
    <source>
        <dbReference type="ARBA" id="ARBA00001946"/>
    </source>
</evidence>
<dbReference type="AlphaFoldDB" id="A0AA39IIZ5"/>
<feature type="domain" description="RIO kinase" evidence="23">
    <location>
        <begin position="178"/>
        <end position="414"/>
    </location>
</feature>
<comment type="caution">
    <text evidence="24">The sequence shown here is derived from an EMBL/GenBank/DDBJ whole genome shotgun (WGS) entry which is preliminary data.</text>
</comment>
<feature type="binding site" evidence="21">
    <location>
        <position position="368"/>
    </location>
    <ligand>
        <name>Mg(2+)</name>
        <dbReference type="ChEBI" id="CHEBI:18420"/>
    </ligand>
</feature>
<dbReference type="Gene3D" id="3.30.200.20">
    <property type="entry name" value="Phosphorylase Kinase, domain 1"/>
    <property type="match status" value="1"/>
</dbReference>
<evidence type="ECO:0000256" key="12">
    <source>
        <dbReference type="ARBA" id="ARBA00022777"/>
    </source>
</evidence>
<feature type="compositionally biased region" description="Basic residues" evidence="22">
    <location>
        <begin position="551"/>
        <end position="569"/>
    </location>
</feature>
<dbReference type="CDD" id="cd05147">
    <property type="entry name" value="RIO1_euk"/>
    <property type="match status" value="1"/>
</dbReference>
<keyword evidence="9 18" id="KW-0808">Transferase</keyword>
<dbReference type="GO" id="GO:0042254">
    <property type="term" value="P:ribosome biogenesis"/>
    <property type="evidence" value="ECO:0007669"/>
    <property type="project" value="UniProtKB-KW"/>
</dbReference>